<comment type="similarity">
    <text evidence="1">Belongs to the LytR/CpsA/Psr (LCP) family.</text>
</comment>
<comment type="caution">
    <text evidence="5">The sequence shown here is derived from an EMBL/GenBank/DDBJ whole genome shotgun (WGS) entry which is preliminary data.</text>
</comment>
<feature type="compositionally biased region" description="Acidic residues" evidence="2">
    <location>
        <begin position="469"/>
        <end position="480"/>
    </location>
</feature>
<protein>
    <submittedName>
        <fullName evidence="5">LytR family transcriptional regulator</fullName>
    </submittedName>
</protein>
<evidence type="ECO:0000313" key="5">
    <source>
        <dbReference type="EMBL" id="RNL86779.1"/>
    </source>
</evidence>
<keyword evidence="3" id="KW-1133">Transmembrane helix</keyword>
<dbReference type="PANTHER" id="PTHR33392">
    <property type="entry name" value="POLYISOPRENYL-TEICHOIC ACID--PEPTIDOGLYCAN TEICHOIC ACID TRANSFERASE TAGU"/>
    <property type="match status" value="1"/>
</dbReference>
<dbReference type="Pfam" id="PF03816">
    <property type="entry name" value="LytR_cpsA_psr"/>
    <property type="match status" value="1"/>
</dbReference>
<evidence type="ECO:0000256" key="2">
    <source>
        <dbReference type="SAM" id="MobiDB-lite"/>
    </source>
</evidence>
<dbReference type="RefSeq" id="WP_123199608.1">
    <property type="nucleotide sequence ID" value="NZ_RJMB01000002.1"/>
</dbReference>
<dbReference type="AlphaFoldDB" id="A0A3N0EGH1"/>
<feature type="transmembrane region" description="Helical" evidence="3">
    <location>
        <begin position="45"/>
        <end position="66"/>
    </location>
</feature>
<dbReference type="EMBL" id="RJMB01000002">
    <property type="protein sequence ID" value="RNL86779.1"/>
    <property type="molecule type" value="Genomic_DNA"/>
</dbReference>
<feature type="compositionally biased region" description="Acidic residues" evidence="2">
    <location>
        <begin position="432"/>
        <end position="452"/>
    </location>
</feature>
<sequence>MAEDRLAQGSPLSSGRALLWTIGSAILPGIAHLRIGRRAAGWTILILYVTLVAAGVVGAVLLQGNLTRSAQILVQGRWLLTTAVAAFGIAVLWMTVIVHSWVITRPPQARWFARFGGAAVVLVLCAAIALPAGAVIRTAHTAHDTVSSVFEEGDDDEEHDASDPWNGADRVNALLIGADSADERPGARTDSMMAVSIDVEYGDTVIIGLPRNLENVPFPEGTALAERYPRPYGFDELLNQVYQTVDDNPEELALDPDASDPAADTLTKVIGNFTGLELDYYAMVDMQGFEDLIDAIGGVEVHIDEPIPYGQEGEVLEAGDHVLDGHEALWYGRSRINSDDYARMGRQGCLVKYVAEQAEPGRVLSSFQELAGATKRTLRTDLPQSKVPAFIDLAELVNEKGEMRALQLSPPQVKTANPDWEEIRTLIDDAVQEQEDRQAEEEPSSGEEEDTAPDSTQSGEEPSQPSPDGGEESSGDEFTEWQEYTGLDEPSPTSPGRQVGDDPTSLESLCP</sequence>
<name>A0A3N0EGH1_9ACTN</name>
<dbReference type="NCBIfam" id="TIGR00350">
    <property type="entry name" value="lytR_cpsA_psr"/>
    <property type="match status" value="1"/>
</dbReference>
<evidence type="ECO:0000256" key="3">
    <source>
        <dbReference type="SAM" id="Phobius"/>
    </source>
</evidence>
<evidence type="ECO:0000256" key="1">
    <source>
        <dbReference type="ARBA" id="ARBA00006068"/>
    </source>
</evidence>
<dbReference type="PANTHER" id="PTHR33392:SF6">
    <property type="entry name" value="POLYISOPRENYL-TEICHOIC ACID--PEPTIDOGLYCAN TEICHOIC ACID TRANSFERASE TAGU"/>
    <property type="match status" value="1"/>
</dbReference>
<feature type="transmembrane region" description="Helical" evidence="3">
    <location>
        <begin position="17"/>
        <end position="33"/>
    </location>
</feature>
<proteinExistence type="inferred from homology"/>
<evidence type="ECO:0000259" key="4">
    <source>
        <dbReference type="Pfam" id="PF03816"/>
    </source>
</evidence>
<keyword evidence="3" id="KW-0472">Membrane</keyword>
<keyword evidence="3" id="KW-0812">Transmembrane</keyword>
<feature type="transmembrane region" description="Helical" evidence="3">
    <location>
        <begin position="115"/>
        <end position="136"/>
    </location>
</feature>
<dbReference type="InterPro" id="IPR004474">
    <property type="entry name" value="LytR_CpsA_psr"/>
</dbReference>
<feature type="domain" description="Cell envelope-related transcriptional attenuator" evidence="4">
    <location>
        <begin position="188"/>
        <end position="358"/>
    </location>
</feature>
<evidence type="ECO:0000313" key="6">
    <source>
        <dbReference type="Proteomes" id="UP000269198"/>
    </source>
</evidence>
<dbReference type="InterPro" id="IPR050922">
    <property type="entry name" value="LytR/CpsA/Psr_CW_biosynth"/>
</dbReference>
<accession>A0A3N0EGH1</accession>
<dbReference type="Gene3D" id="3.40.630.190">
    <property type="entry name" value="LCP protein"/>
    <property type="match status" value="1"/>
</dbReference>
<dbReference type="OrthoDB" id="3573673at2"/>
<organism evidence="5 6">
    <name type="scientific">Halostreptopolyspora alba</name>
    <dbReference type="NCBI Taxonomy" id="2487137"/>
    <lineage>
        <taxon>Bacteria</taxon>
        <taxon>Bacillati</taxon>
        <taxon>Actinomycetota</taxon>
        <taxon>Actinomycetes</taxon>
        <taxon>Streptosporangiales</taxon>
        <taxon>Nocardiopsidaceae</taxon>
        <taxon>Halostreptopolyspora</taxon>
    </lineage>
</organism>
<feature type="transmembrane region" description="Helical" evidence="3">
    <location>
        <begin position="78"/>
        <end position="103"/>
    </location>
</feature>
<reference evidence="5 6" key="1">
    <citation type="submission" date="2018-11" db="EMBL/GenBank/DDBJ databases">
        <title>The genome draft of YIM 96095.</title>
        <authorList>
            <person name="Tang S.-K."/>
            <person name="Chunyu W.-X."/>
            <person name="Feng Y.-Z."/>
        </authorList>
    </citation>
    <scope>NUCLEOTIDE SEQUENCE [LARGE SCALE GENOMIC DNA]</scope>
    <source>
        <strain evidence="5 6">YIM 96095</strain>
    </source>
</reference>
<gene>
    <name evidence="5" type="ORF">EFW17_02520</name>
</gene>
<feature type="compositionally biased region" description="Polar residues" evidence="2">
    <location>
        <begin position="453"/>
        <end position="463"/>
    </location>
</feature>
<dbReference type="Proteomes" id="UP000269198">
    <property type="component" value="Unassembled WGS sequence"/>
</dbReference>
<feature type="region of interest" description="Disordered" evidence="2">
    <location>
        <begin position="432"/>
        <end position="511"/>
    </location>
</feature>
<keyword evidence="6" id="KW-1185">Reference proteome</keyword>